<dbReference type="GO" id="GO:0004309">
    <property type="term" value="F:exopolyphosphatase activity"/>
    <property type="evidence" value="ECO:0007669"/>
    <property type="project" value="TreeGrafter"/>
</dbReference>
<evidence type="ECO:0000256" key="5">
    <source>
        <dbReference type="ARBA" id="ARBA00022741"/>
    </source>
</evidence>
<reference evidence="9" key="1">
    <citation type="submission" date="2023-05" db="EMBL/GenBank/DDBJ databases">
        <title>Anaerotaeda fermentans gen. nov., sp. nov., a novel anaerobic planctomycete of the new family within the order Sedimentisphaerales isolated from Taman Peninsula, Russia.</title>
        <authorList>
            <person name="Khomyakova M.A."/>
            <person name="Merkel A.Y."/>
            <person name="Slobodkin A.I."/>
        </authorList>
    </citation>
    <scope>NUCLEOTIDE SEQUENCE</scope>
    <source>
        <strain evidence="9">M17dextr</strain>
    </source>
</reference>
<dbReference type="EC" id="3.1.3.5" evidence="7"/>
<evidence type="ECO:0000256" key="1">
    <source>
        <dbReference type="ARBA" id="ARBA00000815"/>
    </source>
</evidence>
<dbReference type="PANTHER" id="PTHR30457:SF12">
    <property type="entry name" value="5'_3'-NUCLEOTIDASE SURE"/>
    <property type="match status" value="1"/>
</dbReference>
<dbReference type="Gene3D" id="3.40.1210.10">
    <property type="entry name" value="Survival protein SurE-like phosphatase/nucleotidase"/>
    <property type="match status" value="1"/>
</dbReference>
<dbReference type="NCBIfam" id="TIGR00087">
    <property type="entry name" value="surE"/>
    <property type="match status" value="1"/>
</dbReference>
<dbReference type="Pfam" id="PF01975">
    <property type="entry name" value="SurE"/>
    <property type="match status" value="1"/>
</dbReference>
<feature type="domain" description="Survival protein SurE-like phosphatase/nucleotidase" evidence="8">
    <location>
        <begin position="1"/>
        <end position="179"/>
    </location>
</feature>
<feature type="binding site" evidence="7">
    <location>
        <position position="5"/>
    </location>
    <ligand>
        <name>a divalent metal cation</name>
        <dbReference type="ChEBI" id="CHEBI:60240"/>
    </ligand>
</feature>
<dbReference type="Proteomes" id="UP001431776">
    <property type="component" value="Unassembled WGS sequence"/>
</dbReference>
<comment type="cofactor">
    <cofactor evidence="7">
        <name>a divalent metal cation</name>
        <dbReference type="ChEBI" id="CHEBI:60240"/>
    </cofactor>
    <text evidence="7">Binds 1 divalent metal cation per subunit.</text>
</comment>
<comment type="caution">
    <text evidence="9">The sequence shown here is derived from an EMBL/GenBank/DDBJ whole genome shotgun (WGS) entry which is preliminary data.</text>
</comment>
<evidence type="ECO:0000259" key="8">
    <source>
        <dbReference type="Pfam" id="PF01975"/>
    </source>
</evidence>
<dbReference type="PANTHER" id="PTHR30457">
    <property type="entry name" value="5'-NUCLEOTIDASE SURE"/>
    <property type="match status" value="1"/>
</dbReference>
<comment type="similarity">
    <text evidence="2 7">Belongs to the SurE nucleotidase family.</text>
</comment>
<keyword evidence="3 7" id="KW-0963">Cytoplasm</keyword>
<dbReference type="InterPro" id="IPR002828">
    <property type="entry name" value="SurE-like_Pase/nucleotidase"/>
</dbReference>
<dbReference type="EMBL" id="JASCXX010000001">
    <property type="protein sequence ID" value="MDI6447668.1"/>
    <property type="molecule type" value="Genomic_DNA"/>
</dbReference>
<feature type="binding site" evidence="7">
    <location>
        <position position="6"/>
    </location>
    <ligand>
        <name>a divalent metal cation</name>
        <dbReference type="ChEBI" id="CHEBI:60240"/>
    </ligand>
</feature>
<proteinExistence type="inferred from homology"/>
<sequence>MLTNDDGIFAPGLAAIYKQLIHLGEVLVVAPADSQSGASHAVTFFEPLACAKADIGGLFSGFAVYGSPADCVKLAVIQLHKDPIDLVVAGINNGANVGINVYYSGTVAAAMEAAFLGIPSVAMSLAAEKEMDFDGAAEHCIDVLERLGPLKARDVINVNVPLLSRGDPKGIRVVAQATSGFHEYYIPQGDDEARTLFQLAGGGHRRELLPVDTTALAEGFITVTPLRPDMTDHAKIEPMKSQFSNDARHRSRGTL</sequence>
<evidence type="ECO:0000256" key="2">
    <source>
        <dbReference type="ARBA" id="ARBA00011062"/>
    </source>
</evidence>
<protein>
    <recommendedName>
        <fullName evidence="7">5'-nucleotidase SurE</fullName>
        <ecNumber evidence="7">3.1.3.5</ecNumber>
    </recommendedName>
    <alternativeName>
        <fullName evidence="7">Nucleoside 5'-monophosphate phosphohydrolase</fullName>
    </alternativeName>
</protein>
<dbReference type="HAMAP" id="MF_00060">
    <property type="entry name" value="SurE"/>
    <property type="match status" value="1"/>
</dbReference>
<comment type="subcellular location">
    <subcellularLocation>
        <location evidence="7">Cytoplasm</location>
    </subcellularLocation>
</comment>
<name>A0AAW6TPU2_9BACT</name>
<gene>
    <name evidence="7 9" type="primary">surE</name>
    <name evidence="9" type="ORF">QJ522_01330</name>
</gene>
<dbReference type="GO" id="GO:0008254">
    <property type="term" value="F:3'-nucleotidase activity"/>
    <property type="evidence" value="ECO:0007669"/>
    <property type="project" value="TreeGrafter"/>
</dbReference>
<evidence type="ECO:0000256" key="3">
    <source>
        <dbReference type="ARBA" id="ARBA00022490"/>
    </source>
</evidence>
<dbReference type="GO" id="GO:0000166">
    <property type="term" value="F:nucleotide binding"/>
    <property type="evidence" value="ECO:0007669"/>
    <property type="project" value="UniProtKB-KW"/>
</dbReference>
<keyword evidence="4 7" id="KW-0479">Metal-binding</keyword>
<evidence type="ECO:0000313" key="10">
    <source>
        <dbReference type="Proteomes" id="UP001431776"/>
    </source>
</evidence>
<keyword evidence="10" id="KW-1185">Reference proteome</keyword>
<evidence type="ECO:0000256" key="6">
    <source>
        <dbReference type="ARBA" id="ARBA00022801"/>
    </source>
</evidence>
<dbReference type="GO" id="GO:0046872">
    <property type="term" value="F:metal ion binding"/>
    <property type="evidence" value="ECO:0007669"/>
    <property type="project" value="UniProtKB-UniRule"/>
</dbReference>
<dbReference type="InterPro" id="IPR030048">
    <property type="entry name" value="SurE"/>
</dbReference>
<evidence type="ECO:0000313" key="9">
    <source>
        <dbReference type="EMBL" id="MDI6447668.1"/>
    </source>
</evidence>
<keyword evidence="6 7" id="KW-0378">Hydrolase</keyword>
<dbReference type="SUPFAM" id="SSF64167">
    <property type="entry name" value="SurE-like"/>
    <property type="match status" value="1"/>
</dbReference>
<evidence type="ECO:0000256" key="7">
    <source>
        <dbReference type="HAMAP-Rule" id="MF_00060"/>
    </source>
</evidence>
<dbReference type="InterPro" id="IPR036523">
    <property type="entry name" value="SurE-like_sf"/>
</dbReference>
<accession>A0AAW6TPU2</accession>
<dbReference type="GO" id="GO:0008253">
    <property type="term" value="F:5'-nucleotidase activity"/>
    <property type="evidence" value="ECO:0007669"/>
    <property type="project" value="UniProtKB-UniRule"/>
</dbReference>
<dbReference type="AlphaFoldDB" id="A0AAW6TPU2"/>
<comment type="function">
    <text evidence="7">Nucleotidase that shows phosphatase activity on nucleoside 5'-monophosphates.</text>
</comment>
<feature type="binding site" evidence="7">
    <location>
        <position position="36"/>
    </location>
    <ligand>
        <name>a divalent metal cation</name>
        <dbReference type="ChEBI" id="CHEBI:60240"/>
    </ligand>
</feature>
<organism evidence="9 10">
    <name type="scientific">Anaerobaca lacustris</name>
    <dbReference type="NCBI Taxonomy" id="3044600"/>
    <lineage>
        <taxon>Bacteria</taxon>
        <taxon>Pseudomonadati</taxon>
        <taxon>Planctomycetota</taxon>
        <taxon>Phycisphaerae</taxon>
        <taxon>Sedimentisphaerales</taxon>
        <taxon>Anaerobacaceae</taxon>
        <taxon>Anaerobaca</taxon>
    </lineage>
</organism>
<evidence type="ECO:0000256" key="4">
    <source>
        <dbReference type="ARBA" id="ARBA00022723"/>
    </source>
</evidence>
<keyword evidence="5 7" id="KW-0547">Nucleotide-binding</keyword>
<feature type="binding site" evidence="7">
    <location>
        <position position="92"/>
    </location>
    <ligand>
        <name>a divalent metal cation</name>
        <dbReference type="ChEBI" id="CHEBI:60240"/>
    </ligand>
</feature>
<comment type="catalytic activity">
    <reaction evidence="1 7">
        <text>a ribonucleoside 5'-phosphate + H2O = a ribonucleoside + phosphate</text>
        <dbReference type="Rhea" id="RHEA:12484"/>
        <dbReference type="ChEBI" id="CHEBI:15377"/>
        <dbReference type="ChEBI" id="CHEBI:18254"/>
        <dbReference type="ChEBI" id="CHEBI:43474"/>
        <dbReference type="ChEBI" id="CHEBI:58043"/>
        <dbReference type="EC" id="3.1.3.5"/>
    </reaction>
</comment>
<dbReference type="GO" id="GO:0005737">
    <property type="term" value="C:cytoplasm"/>
    <property type="evidence" value="ECO:0007669"/>
    <property type="project" value="UniProtKB-SubCell"/>
</dbReference>